<dbReference type="Gene3D" id="3.30.450.40">
    <property type="match status" value="1"/>
</dbReference>
<dbReference type="SMART" id="SM00331">
    <property type="entry name" value="PP2C_SIG"/>
    <property type="match status" value="1"/>
</dbReference>
<sequence length="599" mass="63839">MKATSPDPDGSEGGQVLNNAVDQAWRQLEPLSNVASIGASLNVETTAQRLADLVVPGLGDFANVNLAREICDGEEPPERTGGGNLALRRTALAPADRQWPAGYVLVGGDLPSVPNQAVIRNFQAGKGFTISGRSRFTAACGHNPDIVRAFVPLDGEDEELSLLCTPLVTERRPDALEHPGLLLGSVEVWRRTPFTDADLRLLQWLATYAAVSIDNARRYTREHRMALALQQSLLPQERGVMTAGETAGIYLPCGAGAAGGLGGDWFDVIPLSSARVALVVGDVVGHGVHAAAAMGRMRTAVRTLADLDLAPDELLTHLDDLVIQFAEGDAPGQKDASGSSCVYAVVDPITRRCAVASAGHPPPALVRPDGTAEYIPLVPGPLLGVGGLTFEVTEVDLQDGDVLALYSDGLIEHPWHDIDRGMATFREQLAAAHPTDGDLPGAASRLVSGISPDTLRDDVTLLLARVRGVPAEDTPSWEIPADPAAVASSRQSAVDQVSEWGLDELAFTTELVVSELVTNAIRYSGGGATLRLIRESDRLTCEVSDPSSTAPHIKRARDTDEGGRGLYITARLVTRWGVRYTPTGKSIWTEQRIHLSERH</sequence>
<dbReference type="Proteomes" id="UP001571476">
    <property type="component" value="Unassembled WGS sequence"/>
</dbReference>
<dbReference type="SUPFAM" id="SSF55874">
    <property type="entry name" value="ATPase domain of HSP90 chaperone/DNA topoisomerase II/histidine kinase"/>
    <property type="match status" value="1"/>
</dbReference>
<dbReference type="Pfam" id="PF13581">
    <property type="entry name" value="HATPase_c_2"/>
    <property type="match status" value="1"/>
</dbReference>
<dbReference type="EMBL" id="JBGOSP010000040">
    <property type="protein sequence ID" value="MFA3842602.1"/>
    <property type="molecule type" value="Genomic_DNA"/>
</dbReference>
<organism evidence="3 4">
    <name type="scientific">Streptomyces aureus</name>
    <dbReference type="NCBI Taxonomy" id="193461"/>
    <lineage>
        <taxon>Bacteria</taxon>
        <taxon>Bacillati</taxon>
        <taxon>Actinomycetota</taxon>
        <taxon>Actinomycetes</taxon>
        <taxon>Kitasatosporales</taxon>
        <taxon>Streptomycetaceae</taxon>
        <taxon>Streptomyces</taxon>
    </lineage>
</organism>
<dbReference type="PANTHER" id="PTHR43156">
    <property type="entry name" value="STAGE II SPORULATION PROTEIN E-RELATED"/>
    <property type="match status" value="1"/>
</dbReference>
<dbReference type="SUPFAM" id="SSF81606">
    <property type="entry name" value="PP2C-like"/>
    <property type="match status" value="1"/>
</dbReference>
<dbReference type="InterPro" id="IPR029016">
    <property type="entry name" value="GAF-like_dom_sf"/>
</dbReference>
<evidence type="ECO:0000313" key="3">
    <source>
        <dbReference type="EMBL" id="MFA3842602.1"/>
    </source>
</evidence>
<dbReference type="InterPro" id="IPR003594">
    <property type="entry name" value="HATPase_dom"/>
</dbReference>
<evidence type="ECO:0000313" key="4">
    <source>
        <dbReference type="Proteomes" id="UP001571476"/>
    </source>
</evidence>
<feature type="domain" description="PPM-type phosphatase" evidence="2">
    <location>
        <begin position="246"/>
        <end position="466"/>
    </location>
</feature>
<evidence type="ECO:0000256" key="1">
    <source>
        <dbReference type="ARBA" id="ARBA00022801"/>
    </source>
</evidence>
<gene>
    <name evidence="3" type="ORF">ACEG43_41650</name>
</gene>
<protein>
    <submittedName>
        <fullName evidence="3">SpoIIE family protein phosphatase</fullName>
    </submittedName>
</protein>
<accession>A0ABV4SVU8</accession>
<keyword evidence="4" id="KW-1185">Reference proteome</keyword>
<dbReference type="InterPro" id="IPR036890">
    <property type="entry name" value="HATPase_C_sf"/>
</dbReference>
<dbReference type="CDD" id="cd16936">
    <property type="entry name" value="HATPase_RsbW-like"/>
    <property type="match status" value="1"/>
</dbReference>
<dbReference type="InterPro" id="IPR036457">
    <property type="entry name" value="PPM-type-like_dom_sf"/>
</dbReference>
<reference evidence="3 4" key="1">
    <citation type="submission" date="2024-08" db="EMBL/GenBank/DDBJ databases">
        <title>Genome sequence of Streptomyces aureus CACIA-1.46HGO.</title>
        <authorList>
            <person name="Evangelista-Martinez Z."/>
        </authorList>
    </citation>
    <scope>NUCLEOTIDE SEQUENCE [LARGE SCALE GENOMIC DNA]</scope>
    <source>
        <strain evidence="3 4">CACIA-1.46HGO</strain>
    </source>
</reference>
<dbReference type="SUPFAM" id="SSF55781">
    <property type="entry name" value="GAF domain-like"/>
    <property type="match status" value="1"/>
</dbReference>
<name>A0ABV4SVU8_9ACTN</name>
<keyword evidence="1" id="KW-0378">Hydrolase</keyword>
<dbReference type="InterPro" id="IPR001932">
    <property type="entry name" value="PPM-type_phosphatase-like_dom"/>
</dbReference>
<comment type="caution">
    <text evidence="3">The sequence shown here is derived from an EMBL/GenBank/DDBJ whole genome shotgun (WGS) entry which is preliminary data.</text>
</comment>
<dbReference type="RefSeq" id="WP_372566531.1">
    <property type="nucleotide sequence ID" value="NZ_JBGOSP010000040.1"/>
</dbReference>
<evidence type="ECO:0000259" key="2">
    <source>
        <dbReference type="SMART" id="SM00331"/>
    </source>
</evidence>
<proteinExistence type="predicted"/>
<dbReference type="PANTHER" id="PTHR43156:SF2">
    <property type="entry name" value="STAGE II SPORULATION PROTEIN E"/>
    <property type="match status" value="1"/>
</dbReference>
<dbReference type="Gene3D" id="3.30.565.10">
    <property type="entry name" value="Histidine kinase-like ATPase, C-terminal domain"/>
    <property type="match status" value="1"/>
</dbReference>
<dbReference type="Pfam" id="PF07228">
    <property type="entry name" value="SpoIIE"/>
    <property type="match status" value="1"/>
</dbReference>
<dbReference type="InterPro" id="IPR052016">
    <property type="entry name" value="Bact_Sigma-Reg"/>
</dbReference>
<dbReference type="Gene3D" id="3.60.40.10">
    <property type="entry name" value="PPM-type phosphatase domain"/>
    <property type="match status" value="1"/>
</dbReference>